<evidence type="ECO:0000313" key="8">
    <source>
        <dbReference type="Proteomes" id="UP001549047"/>
    </source>
</evidence>
<keyword evidence="3" id="KW-1015">Disulfide bond</keyword>
<evidence type="ECO:0000256" key="4">
    <source>
        <dbReference type="ARBA" id="ARBA00023284"/>
    </source>
</evidence>
<evidence type="ECO:0000256" key="5">
    <source>
        <dbReference type="SAM" id="SignalP"/>
    </source>
</evidence>
<name>A0ABV2IWZ7_9HYPH</name>
<gene>
    <name evidence="7" type="ORF">ABID16_001316</name>
</gene>
<evidence type="ECO:0000256" key="1">
    <source>
        <dbReference type="ARBA" id="ARBA00022729"/>
    </source>
</evidence>
<protein>
    <submittedName>
        <fullName evidence="7">Protein-disulfide isomerase</fullName>
    </submittedName>
</protein>
<organism evidence="7 8">
    <name type="scientific">Rhizobium aquaticum</name>
    <dbReference type="NCBI Taxonomy" id="1549636"/>
    <lineage>
        <taxon>Bacteria</taxon>
        <taxon>Pseudomonadati</taxon>
        <taxon>Pseudomonadota</taxon>
        <taxon>Alphaproteobacteria</taxon>
        <taxon>Hyphomicrobiales</taxon>
        <taxon>Rhizobiaceae</taxon>
        <taxon>Rhizobium/Agrobacterium group</taxon>
        <taxon>Rhizobium</taxon>
    </lineage>
</organism>
<keyword evidence="8" id="KW-1185">Reference proteome</keyword>
<dbReference type="Pfam" id="PF01323">
    <property type="entry name" value="DSBA"/>
    <property type="match status" value="1"/>
</dbReference>
<feature type="signal peptide" evidence="5">
    <location>
        <begin position="1"/>
        <end position="28"/>
    </location>
</feature>
<dbReference type="InterPro" id="IPR041205">
    <property type="entry name" value="ScsC_N"/>
</dbReference>
<reference evidence="7 8" key="1">
    <citation type="submission" date="2024-06" db="EMBL/GenBank/DDBJ databases">
        <title>Genomic Encyclopedia of Type Strains, Phase IV (KMG-IV): sequencing the most valuable type-strain genomes for metagenomic binning, comparative biology and taxonomic classification.</title>
        <authorList>
            <person name="Goeker M."/>
        </authorList>
    </citation>
    <scope>NUCLEOTIDE SEQUENCE [LARGE SCALE GENOMIC DNA]</scope>
    <source>
        <strain evidence="7 8">DSM 29780</strain>
    </source>
</reference>
<dbReference type="EMBL" id="JBEPMB010000001">
    <property type="protein sequence ID" value="MET3613011.1"/>
    <property type="molecule type" value="Genomic_DNA"/>
</dbReference>
<keyword evidence="7" id="KW-0413">Isomerase</keyword>
<dbReference type="PROSITE" id="PS51352">
    <property type="entry name" value="THIOREDOXIN_2"/>
    <property type="match status" value="1"/>
</dbReference>
<dbReference type="PANTHER" id="PTHR13887:SF14">
    <property type="entry name" value="DISULFIDE BOND FORMATION PROTEIN D"/>
    <property type="match status" value="1"/>
</dbReference>
<feature type="chain" id="PRO_5047183026" evidence="5">
    <location>
        <begin position="29"/>
        <end position="255"/>
    </location>
</feature>
<proteinExistence type="predicted"/>
<evidence type="ECO:0000256" key="2">
    <source>
        <dbReference type="ARBA" id="ARBA00023002"/>
    </source>
</evidence>
<dbReference type="InterPro" id="IPR013766">
    <property type="entry name" value="Thioredoxin_domain"/>
</dbReference>
<dbReference type="Proteomes" id="UP001549047">
    <property type="component" value="Unassembled WGS sequence"/>
</dbReference>
<dbReference type="PANTHER" id="PTHR13887">
    <property type="entry name" value="GLUTATHIONE S-TRANSFERASE KAPPA"/>
    <property type="match status" value="1"/>
</dbReference>
<dbReference type="CDD" id="cd03023">
    <property type="entry name" value="DsbA_Com1_like"/>
    <property type="match status" value="1"/>
</dbReference>
<evidence type="ECO:0000313" key="7">
    <source>
        <dbReference type="EMBL" id="MET3613011.1"/>
    </source>
</evidence>
<dbReference type="RefSeq" id="WP_354555512.1">
    <property type="nucleotide sequence ID" value="NZ_JBEPMB010000001.1"/>
</dbReference>
<dbReference type="SUPFAM" id="SSF52833">
    <property type="entry name" value="Thioredoxin-like"/>
    <property type="match status" value="1"/>
</dbReference>
<feature type="domain" description="Thioredoxin" evidence="6">
    <location>
        <begin position="52"/>
        <end position="249"/>
    </location>
</feature>
<dbReference type="InterPro" id="IPR036249">
    <property type="entry name" value="Thioredoxin-like_sf"/>
</dbReference>
<keyword evidence="2" id="KW-0560">Oxidoreductase</keyword>
<evidence type="ECO:0000256" key="3">
    <source>
        <dbReference type="ARBA" id="ARBA00023157"/>
    </source>
</evidence>
<dbReference type="Gene3D" id="3.40.30.10">
    <property type="entry name" value="Glutaredoxin"/>
    <property type="match status" value="1"/>
</dbReference>
<accession>A0ABV2IWZ7</accession>
<dbReference type="InterPro" id="IPR001853">
    <property type="entry name" value="DSBA-like_thioredoxin_dom"/>
</dbReference>
<sequence length="255" mass="27033">MASKIMNLLASGAFVVASILATTAPAGAFDDAQKKEIGDIVRQYLVDNPEVLLEAQEALQAKREQATAAKASTGIEKNKQALFSDASDLVMGNPKGDVTIVEFFDYNCTYCKHAIKDMSALIKSDPNVRFVLKEFPILGQDSIEAHKIALAFRAIAPEKYGQYHMALLGGTNHANKETALKVAESLGVTKAQIEKQVAANAGEQSVKSSYQLADALGINGTPAYIIGNDLTPGAAGLDVLTQKVANMRACGKAAC</sequence>
<keyword evidence="1 5" id="KW-0732">Signal</keyword>
<dbReference type="Pfam" id="PF18312">
    <property type="entry name" value="ScsC_N"/>
    <property type="match status" value="1"/>
</dbReference>
<comment type="caution">
    <text evidence="7">The sequence shown here is derived from an EMBL/GenBank/DDBJ whole genome shotgun (WGS) entry which is preliminary data.</text>
</comment>
<keyword evidence="4" id="KW-0676">Redox-active center</keyword>
<evidence type="ECO:0000259" key="6">
    <source>
        <dbReference type="PROSITE" id="PS51352"/>
    </source>
</evidence>
<dbReference type="GO" id="GO:0016853">
    <property type="term" value="F:isomerase activity"/>
    <property type="evidence" value="ECO:0007669"/>
    <property type="project" value="UniProtKB-KW"/>
</dbReference>